<sequence length="165" mass="19265">MRRKLLYIILFISLALIGHSYILYRFIVNGVLFTGPNDGMEQMVPIQMFLYENWSNGNWFYSSKFGLGGDFFTDLSYYFSTNIIFILNTLVVALIKLVIPLQTESVMFWITNDLIVSILKSSLAMLATFLFMKYIALNRNIAVLTAFVFVISPLYFRFTVYWPFF</sequence>
<feature type="transmembrane region" description="Helical" evidence="1">
    <location>
        <begin position="5"/>
        <end position="27"/>
    </location>
</feature>
<dbReference type="PANTHER" id="PTHR38454">
    <property type="entry name" value="INTEGRAL MEMBRANE PROTEIN-RELATED"/>
    <property type="match status" value="1"/>
</dbReference>
<reference evidence="2 3" key="1">
    <citation type="submission" date="2018-06" db="EMBL/GenBank/DDBJ databases">
        <authorList>
            <consortium name="Pathogen Informatics"/>
            <person name="Doyle S."/>
        </authorList>
    </citation>
    <scope>NUCLEOTIDE SEQUENCE [LARGE SCALE GENOMIC DNA]</scope>
    <source>
        <strain evidence="2 3">NCTC12195</strain>
    </source>
</reference>
<feature type="transmembrane region" description="Helical" evidence="1">
    <location>
        <begin position="141"/>
        <end position="164"/>
    </location>
</feature>
<dbReference type="Proteomes" id="UP000255277">
    <property type="component" value="Unassembled WGS sequence"/>
</dbReference>
<gene>
    <name evidence="2" type="ORF">NCTC12195_02184</name>
</gene>
<protein>
    <submittedName>
        <fullName evidence="2">Membrane protein</fullName>
    </submittedName>
</protein>
<evidence type="ECO:0000313" key="3">
    <source>
        <dbReference type="Proteomes" id="UP000255277"/>
    </source>
</evidence>
<keyword evidence="1" id="KW-1133">Transmembrane helix</keyword>
<dbReference type="EMBL" id="UHDK01000001">
    <property type="protein sequence ID" value="SUM32735.1"/>
    <property type="molecule type" value="Genomic_DNA"/>
</dbReference>
<evidence type="ECO:0000313" key="2">
    <source>
        <dbReference type="EMBL" id="SUM32735.1"/>
    </source>
</evidence>
<organism evidence="2 3">
    <name type="scientific">Staphylococcus gallinarum</name>
    <dbReference type="NCBI Taxonomy" id="1293"/>
    <lineage>
        <taxon>Bacteria</taxon>
        <taxon>Bacillati</taxon>
        <taxon>Bacillota</taxon>
        <taxon>Bacilli</taxon>
        <taxon>Bacillales</taxon>
        <taxon>Staphylococcaceae</taxon>
        <taxon>Staphylococcus</taxon>
    </lineage>
</organism>
<feature type="transmembrane region" description="Helical" evidence="1">
    <location>
        <begin position="106"/>
        <end position="135"/>
    </location>
</feature>
<dbReference type="AlphaFoldDB" id="A0A380FFL1"/>
<dbReference type="Pfam" id="PF09586">
    <property type="entry name" value="YfhO"/>
    <property type="match status" value="1"/>
</dbReference>
<accession>A0A380FFL1</accession>
<keyword evidence="1" id="KW-0472">Membrane</keyword>
<proteinExistence type="predicted"/>
<dbReference type="InterPro" id="IPR018580">
    <property type="entry name" value="Uncharacterised_YfhO"/>
</dbReference>
<feature type="transmembrane region" description="Helical" evidence="1">
    <location>
        <begin position="77"/>
        <end position="99"/>
    </location>
</feature>
<evidence type="ECO:0000256" key="1">
    <source>
        <dbReference type="SAM" id="Phobius"/>
    </source>
</evidence>
<keyword evidence="1" id="KW-0812">Transmembrane</keyword>
<name>A0A380FFL1_STAGA</name>
<dbReference type="PANTHER" id="PTHR38454:SF1">
    <property type="entry name" value="INTEGRAL MEMBRANE PROTEIN"/>
    <property type="match status" value="1"/>
</dbReference>